<feature type="coiled-coil region" evidence="5">
    <location>
        <begin position="289"/>
        <end position="316"/>
    </location>
</feature>
<organism evidence="9 10">
    <name type="scientific">Vigna mungo</name>
    <name type="common">Black gram</name>
    <name type="synonym">Phaseolus mungo</name>
    <dbReference type="NCBI Taxonomy" id="3915"/>
    <lineage>
        <taxon>Eukaryota</taxon>
        <taxon>Viridiplantae</taxon>
        <taxon>Streptophyta</taxon>
        <taxon>Embryophyta</taxon>
        <taxon>Tracheophyta</taxon>
        <taxon>Spermatophyta</taxon>
        <taxon>Magnoliopsida</taxon>
        <taxon>eudicotyledons</taxon>
        <taxon>Gunneridae</taxon>
        <taxon>Pentapetalae</taxon>
        <taxon>rosids</taxon>
        <taxon>fabids</taxon>
        <taxon>Fabales</taxon>
        <taxon>Fabaceae</taxon>
        <taxon>Papilionoideae</taxon>
        <taxon>50 kb inversion clade</taxon>
        <taxon>NPAAA clade</taxon>
        <taxon>indigoferoid/millettioid clade</taxon>
        <taxon>Phaseoleae</taxon>
        <taxon>Vigna</taxon>
    </lineage>
</organism>
<evidence type="ECO:0000313" key="10">
    <source>
        <dbReference type="Proteomes" id="UP001374535"/>
    </source>
</evidence>
<gene>
    <name evidence="9" type="ORF">V8G54_022502</name>
</gene>
<evidence type="ECO:0000256" key="3">
    <source>
        <dbReference type="ARBA" id="ARBA00022989"/>
    </source>
</evidence>
<dbReference type="GO" id="GO:0016020">
    <property type="term" value="C:membrane"/>
    <property type="evidence" value="ECO:0007669"/>
    <property type="project" value="UniProtKB-SubCell"/>
</dbReference>
<dbReference type="GO" id="GO:0010427">
    <property type="term" value="F:abscisic acid binding"/>
    <property type="evidence" value="ECO:0007669"/>
    <property type="project" value="TreeGrafter"/>
</dbReference>
<evidence type="ECO:0000259" key="8">
    <source>
        <dbReference type="Pfam" id="PF12537"/>
    </source>
</evidence>
<evidence type="ECO:0000256" key="5">
    <source>
        <dbReference type="SAM" id="Coils"/>
    </source>
</evidence>
<feature type="domain" description="Abscisic acid G-protein coupled receptor-like" evidence="7">
    <location>
        <begin position="329"/>
        <end position="384"/>
    </location>
</feature>
<sequence>MEMKTQLSSALIWKSRRAAVDELQAKLSIVVVVGLGVIVQNLVEFDYREEDGLGKGNFGRSHGGGESVFTGLGGFVVLESSPLQRVRRETRSCSNHLQRGLCLLLQSSSARHLRNHSRSLQRGKSGELEDRFVLFDPFAGLPSPVLPLGVSTERASLVAILFLFAFLYVFWRMGIHFPMPSPDKGFFTMPQLVSRIGVIGVTVMAVLSGFGAVNLPYSYLSLFIREIEETEIKALERQLMQSIETCVLKKKKIILCQMEMEQKQGSDEKLNARSLIKRIVGTVVRSVQEDQKEQDIKGLEAEVLALEELSKQLFLEIYELRQAKEAAAYSRTWRGHMQNLLGYACSAYCVYKMIKDGSVDPVTRIISLFLQFFDIGINAAMLSQVRVQLFAIAF</sequence>
<dbReference type="Pfam" id="PF12430">
    <property type="entry name" value="ABA_GPCR"/>
    <property type="match status" value="1"/>
</dbReference>
<name>A0AAQ3RRQ3_VIGMU</name>
<dbReference type="PANTHER" id="PTHR15948:SF0">
    <property type="entry name" value="GOLGI PH REGULATOR A-RELATED"/>
    <property type="match status" value="1"/>
</dbReference>
<feature type="transmembrane region" description="Helical" evidence="6">
    <location>
        <begin position="192"/>
        <end position="213"/>
    </location>
</feature>
<dbReference type="PANTHER" id="PTHR15948">
    <property type="entry name" value="G-PROTEIN COUPLED RECEPTOR 89-RELATED"/>
    <property type="match status" value="1"/>
</dbReference>
<keyword evidence="10" id="KW-1185">Reference proteome</keyword>
<dbReference type="Proteomes" id="UP001374535">
    <property type="component" value="Chromosome 7"/>
</dbReference>
<dbReference type="InterPro" id="IPR025969">
    <property type="entry name" value="ABA_GPCR_dom"/>
</dbReference>
<evidence type="ECO:0000259" key="7">
    <source>
        <dbReference type="Pfam" id="PF12430"/>
    </source>
</evidence>
<comment type="subcellular location">
    <subcellularLocation>
        <location evidence="1">Membrane</location>
        <topology evidence="1">Multi-pass membrane protein</topology>
    </subcellularLocation>
</comment>
<feature type="domain" description="Golgi pH regulator conserved" evidence="8">
    <location>
        <begin position="186"/>
        <end position="253"/>
    </location>
</feature>
<evidence type="ECO:0008006" key="11">
    <source>
        <dbReference type="Google" id="ProtNLM"/>
    </source>
</evidence>
<protein>
    <recommendedName>
        <fullName evidence="11">GPCR-type G protein 1</fullName>
    </recommendedName>
</protein>
<reference evidence="9 10" key="1">
    <citation type="journal article" date="2023" name="Life. Sci Alliance">
        <title>Evolutionary insights into 3D genome organization and epigenetic landscape of Vigna mungo.</title>
        <authorList>
            <person name="Junaid A."/>
            <person name="Singh B."/>
            <person name="Bhatia S."/>
        </authorList>
    </citation>
    <scope>NUCLEOTIDE SEQUENCE [LARGE SCALE GENOMIC DNA]</scope>
    <source>
        <strain evidence="9">Urdbean</strain>
    </source>
</reference>
<evidence type="ECO:0000313" key="9">
    <source>
        <dbReference type="EMBL" id="WVZ01696.1"/>
    </source>
</evidence>
<dbReference type="EMBL" id="CP144694">
    <property type="protein sequence ID" value="WVZ01696.1"/>
    <property type="molecule type" value="Genomic_DNA"/>
</dbReference>
<keyword evidence="5" id="KW-0175">Coiled coil</keyword>
<dbReference type="InterPro" id="IPR022535">
    <property type="entry name" value="Golgi_pH-regulator_cons_dom"/>
</dbReference>
<proteinExistence type="predicted"/>
<keyword evidence="3 6" id="KW-1133">Transmembrane helix</keyword>
<dbReference type="InterPro" id="IPR015672">
    <property type="entry name" value="GPHR/GTG"/>
</dbReference>
<feature type="transmembrane region" description="Helical" evidence="6">
    <location>
        <begin position="154"/>
        <end position="171"/>
    </location>
</feature>
<evidence type="ECO:0000256" key="6">
    <source>
        <dbReference type="SAM" id="Phobius"/>
    </source>
</evidence>
<evidence type="ECO:0000256" key="4">
    <source>
        <dbReference type="ARBA" id="ARBA00023136"/>
    </source>
</evidence>
<evidence type="ECO:0000256" key="1">
    <source>
        <dbReference type="ARBA" id="ARBA00004141"/>
    </source>
</evidence>
<evidence type="ECO:0000256" key="2">
    <source>
        <dbReference type="ARBA" id="ARBA00022692"/>
    </source>
</evidence>
<accession>A0AAQ3RRQ3</accession>
<keyword evidence="2 6" id="KW-0812">Transmembrane</keyword>
<dbReference type="Pfam" id="PF12537">
    <property type="entry name" value="GPHR_N"/>
    <property type="match status" value="1"/>
</dbReference>
<dbReference type="AlphaFoldDB" id="A0AAQ3RRQ3"/>
<keyword evidence="4 6" id="KW-0472">Membrane</keyword>
<dbReference type="GO" id="GO:0009737">
    <property type="term" value="P:response to abscisic acid"/>
    <property type="evidence" value="ECO:0007669"/>
    <property type="project" value="TreeGrafter"/>
</dbReference>